<accession>A0A1I6YJZ9</accession>
<dbReference type="AlphaFoldDB" id="A0A1I6YJZ9"/>
<gene>
    <name evidence="2" type="ORF">SAMN05444141_101916</name>
</gene>
<organism evidence="2 3">
    <name type="scientific">Pseudovibrio denitrificans</name>
    <dbReference type="NCBI Taxonomy" id="258256"/>
    <lineage>
        <taxon>Bacteria</taxon>
        <taxon>Pseudomonadati</taxon>
        <taxon>Pseudomonadota</taxon>
        <taxon>Alphaproteobacteria</taxon>
        <taxon>Hyphomicrobiales</taxon>
        <taxon>Stappiaceae</taxon>
        <taxon>Pseudovibrio</taxon>
    </lineage>
</organism>
<feature type="compositionally biased region" description="Pro residues" evidence="1">
    <location>
        <begin position="41"/>
        <end position="57"/>
    </location>
</feature>
<dbReference type="EMBL" id="FPBD01000001">
    <property type="protein sequence ID" value="SFT50551.1"/>
    <property type="molecule type" value="Genomic_DNA"/>
</dbReference>
<reference evidence="3" key="1">
    <citation type="submission" date="2016-10" db="EMBL/GenBank/DDBJ databases">
        <authorList>
            <person name="Varghese N."/>
            <person name="Submissions S."/>
        </authorList>
    </citation>
    <scope>NUCLEOTIDE SEQUENCE [LARGE SCALE GENOMIC DNA]</scope>
    <source>
        <strain evidence="3">DSM 17465</strain>
    </source>
</reference>
<sequence>MPRVPYKFSPSQARDAQRLGKAISDAINRWIKAAPPPPIYVPPAQPLPGPFAPPVSGAPPTSATPLPAEVPEELTREQQIAKEAVQTRSEREKGDCCNSFQFQYVWPKAVKNANLPGNGNTRKDNERRFQIITCGMLEYHCFGTGNAKAWADGLNSGICYMKDAKWSQSRNSPYRLENSIPEAVRIKINQDIESLFLRYGKIIKAPLLPVTPCWKIGLHVIINTVETYGYFAQLCTKAKIPKGRWFIEIRHMNTEGISGLYNNVNRKADVIANQKKNIYDNVLQKLDRKIMDKLNESLHYLPDGRPIYLFPKL</sequence>
<evidence type="ECO:0000313" key="3">
    <source>
        <dbReference type="Proteomes" id="UP000183371"/>
    </source>
</evidence>
<evidence type="ECO:0000256" key="1">
    <source>
        <dbReference type="SAM" id="MobiDB-lite"/>
    </source>
</evidence>
<keyword evidence="3" id="KW-1185">Reference proteome</keyword>
<name>A0A1I6YJZ9_9HYPH</name>
<dbReference type="RefSeq" id="WP_054783200.1">
    <property type="nucleotide sequence ID" value="NZ_FPBD01000001.1"/>
</dbReference>
<feature type="region of interest" description="Disordered" evidence="1">
    <location>
        <begin position="41"/>
        <end position="67"/>
    </location>
</feature>
<protein>
    <submittedName>
        <fullName evidence="2">Uncharacterized protein</fullName>
    </submittedName>
</protein>
<evidence type="ECO:0000313" key="2">
    <source>
        <dbReference type="EMBL" id="SFT50551.1"/>
    </source>
</evidence>
<proteinExistence type="predicted"/>
<dbReference type="Proteomes" id="UP000183371">
    <property type="component" value="Unassembled WGS sequence"/>
</dbReference>